<evidence type="ECO:0000313" key="1">
    <source>
        <dbReference type="EMBL" id="KAK9302828.1"/>
    </source>
</evidence>
<protein>
    <submittedName>
        <fullName evidence="1">Uncharacterized protein</fullName>
    </submittedName>
</protein>
<dbReference type="AlphaFoldDB" id="A0AAW1A0R0"/>
<gene>
    <name evidence="1" type="ORF">QLX08_005317</name>
</gene>
<proteinExistence type="predicted"/>
<evidence type="ECO:0000313" key="2">
    <source>
        <dbReference type="Proteomes" id="UP001432146"/>
    </source>
</evidence>
<reference evidence="1 2" key="1">
    <citation type="submission" date="2024-05" db="EMBL/GenBank/DDBJ databases">
        <title>The nuclear and mitochondrial genome assemblies of Tetragonisca angustula (Apidae: Meliponini), a tiny yet remarkable pollinator in the Neotropics.</title>
        <authorList>
            <person name="Ferrari R."/>
            <person name="Ricardo P.C."/>
            <person name="Dias F.C."/>
            <person name="Araujo N.S."/>
            <person name="Soares D.O."/>
            <person name="Zhou Q.-S."/>
            <person name="Zhu C.-D."/>
            <person name="Coutinho L."/>
            <person name="Airas M.C."/>
            <person name="Batista T.M."/>
        </authorList>
    </citation>
    <scope>NUCLEOTIDE SEQUENCE [LARGE SCALE GENOMIC DNA]</scope>
    <source>
        <strain evidence="1">ASF017062</strain>
        <tissue evidence="1">Abdomen</tissue>
    </source>
</reference>
<dbReference type="EMBL" id="JAWNGG020000089">
    <property type="protein sequence ID" value="KAK9302828.1"/>
    <property type="molecule type" value="Genomic_DNA"/>
</dbReference>
<organism evidence="1 2">
    <name type="scientific">Tetragonisca angustula</name>
    <dbReference type="NCBI Taxonomy" id="166442"/>
    <lineage>
        <taxon>Eukaryota</taxon>
        <taxon>Metazoa</taxon>
        <taxon>Ecdysozoa</taxon>
        <taxon>Arthropoda</taxon>
        <taxon>Hexapoda</taxon>
        <taxon>Insecta</taxon>
        <taxon>Pterygota</taxon>
        <taxon>Neoptera</taxon>
        <taxon>Endopterygota</taxon>
        <taxon>Hymenoptera</taxon>
        <taxon>Apocrita</taxon>
        <taxon>Aculeata</taxon>
        <taxon>Apoidea</taxon>
        <taxon>Anthophila</taxon>
        <taxon>Apidae</taxon>
        <taxon>Tetragonisca</taxon>
    </lineage>
</organism>
<name>A0AAW1A0R0_9HYME</name>
<comment type="caution">
    <text evidence="1">The sequence shown here is derived from an EMBL/GenBank/DDBJ whole genome shotgun (WGS) entry which is preliminary data.</text>
</comment>
<dbReference type="Proteomes" id="UP001432146">
    <property type="component" value="Unassembled WGS sequence"/>
</dbReference>
<keyword evidence="2" id="KW-1185">Reference proteome</keyword>
<sequence>MIPELYSILLAPITGKKPQINDCTSVDDPATSHGYSVDIQLSEDCKSCHSCLIDLSTRTFQQRKQQFGVVTSPHRTTTTLSSANHVRTPTRRMDFSCVARRV</sequence>
<accession>A0AAW1A0R0</accession>